<proteinExistence type="predicted"/>
<accession>A0A0A5N852</accession>
<evidence type="ECO:0000313" key="7">
    <source>
        <dbReference type="EMBL" id="MDX7719671.1"/>
    </source>
</evidence>
<reference evidence="2 11" key="1">
    <citation type="submission" date="2019-12" db="EMBL/GenBank/DDBJ databases">
        <title>complete genome sequences of Aeromonas caviae str. WP2-W18-ESBL-01 isolated from wastewater treatment plant effluent.</title>
        <authorList>
            <person name="Sekizuka T."/>
            <person name="Itokawa K."/>
            <person name="Yatsu K."/>
            <person name="Inamine Y."/>
            <person name="Kuroda M."/>
        </authorList>
    </citation>
    <scope>NUCLEOTIDE SEQUENCE [LARGE SCALE GENOMIC DNA]</scope>
    <source>
        <strain evidence="2 11">WP2-W18-ESBL-01</strain>
    </source>
</reference>
<dbReference type="GeneID" id="48823147"/>
<dbReference type="EMBL" id="BPNL01000016">
    <property type="protein sequence ID" value="GJA54322.1"/>
    <property type="molecule type" value="Genomic_DNA"/>
</dbReference>
<name>A0A0A5N852_AERCA</name>
<dbReference type="NCBIfam" id="NF003841">
    <property type="entry name" value="PRK05421.1-3"/>
    <property type="match status" value="1"/>
</dbReference>
<dbReference type="InterPro" id="IPR005135">
    <property type="entry name" value="Endo/exonuclease/phosphatase"/>
</dbReference>
<dbReference type="EMBL" id="CP110176">
    <property type="protein sequence ID" value="UZC88296.1"/>
    <property type="molecule type" value="Genomic_DNA"/>
</dbReference>
<dbReference type="EMBL" id="BPNI01000049">
    <property type="protein sequence ID" value="GJA41725.1"/>
    <property type="molecule type" value="Genomic_DNA"/>
</dbReference>
<dbReference type="NCBIfam" id="NF003840">
    <property type="entry name" value="PRK05421.1-2"/>
    <property type="match status" value="1"/>
</dbReference>
<dbReference type="Pfam" id="PF03372">
    <property type="entry name" value="Exo_endo_phos"/>
    <property type="match status" value="1"/>
</dbReference>
<evidence type="ECO:0000313" key="2">
    <source>
        <dbReference type="EMBL" id="BBQ32412.1"/>
    </source>
</evidence>
<reference evidence="10" key="5">
    <citation type="submission" date="2023-03" db="EMBL/GenBank/DDBJ databases">
        <title>Aeromonas caviae strain AC1520.</title>
        <authorList>
            <person name="Xie T."/>
            <person name="Zhang Q."/>
            <person name="Deng J."/>
            <person name="Li X."/>
        </authorList>
    </citation>
    <scope>NUCLEOTIDE SEQUENCE</scope>
    <source>
        <strain evidence="10">AC1520</strain>
    </source>
</reference>
<dbReference type="EMBL" id="JAOCIZ010000042">
    <property type="protein sequence ID" value="MDH1505757.1"/>
    <property type="molecule type" value="Genomic_DNA"/>
</dbReference>
<sequence>MKNSYRILGTSLLTLGLVGCFEVPDQDHLVTAAGIIPGASCDRPPLVALASTALPREFGITVWNLYKGQRKNWREGLDEYAKSQDLVLLQESATRPEMLDWLKRGDFQWQQLQAFTQGGVSFGVMTVAKTPQAFVCGVRSPEPLLRIPKSGLVSLYPLQGDPDGVLVVNLHAVNFELGMATFREQLNDLTALIHRHQGPVILGGDFNTWSDKRAFWLNKLVGELGLQEAIPVPDLRRTAFGRPLDHLYYRNLDLVEVSSPATDASDHNPILARFAAQAITP</sequence>
<dbReference type="EMBL" id="BPNN01000020">
    <property type="protein sequence ID" value="GJA63082.1"/>
    <property type="molecule type" value="Genomic_DNA"/>
</dbReference>
<dbReference type="NCBIfam" id="NF003842">
    <property type="entry name" value="PRK05421.1-4"/>
    <property type="match status" value="1"/>
</dbReference>
<feature type="domain" description="Endonuclease/exonuclease/phosphatase" evidence="1">
    <location>
        <begin position="63"/>
        <end position="267"/>
    </location>
</feature>
<dbReference type="Proteomes" id="UP000886939">
    <property type="component" value="Unassembled WGS sequence"/>
</dbReference>
<dbReference type="Proteomes" id="UP000515756">
    <property type="component" value="Chromosome"/>
</dbReference>
<evidence type="ECO:0000313" key="11">
    <source>
        <dbReference type="Proteomes" id="UP000515756"/>
    </source>
</evidence>
<reference evidence="9" key="6">
    <citation type="submission" date="2023-04" db="EMBL/GenBank/DDBJ databases">
        <title>Whole Genome Sequence of Multi-drug resistant Aeromonas caviae as a gut pathogen in newborn.</title>
        <authorList>
            <person name="Jadhav S.V."/>
            <person name="Saroj S.D."/>
            <person name="Saha U.B."/>
            <person name="Sen S."/>
            <person name="Kher A."/>
        </authorList>
    </citation>
    <scope>NUCLEOTIDE SEQUENCE</scope>
    <source>
        <strain evidence="9">SVJ23</strain>
    </source>
</reference>
<evidence type="ECO:0000313" key="5">
    <source>
        <dbReference type="EMBL" id="GJA63082.1"/>
    </source>
</evidence>
<evidence type="ECO:0000313" key="3">
    <source>
        <dbReference type="EMBL" id="GJA41725.1"/>
    </source>
</evidence>
<dbReference type="Proteomes" id="UP000887009">
    <property type="component" value="Unassembled WGS sequence"/>
</dbReference>
<dbReference type="SUPFAM" id="SSF56219">
    <property type="entry name" value="DNase I-like"/>
    <property type="match status" value="1"/>
</dbReference>
<evidence type="ECO:0000313" key="4">
    <source>
        <dbReference type="EMBL" id="GJA54322.1"/>
    </source>
</evidence>
<keyword evidence="8" id="KW-0378">Hydrolase</keyword>
<keyword evidence="6" id="KW-0255">Endonuclease</keyword>
<reference evidence="8" key="2">
    <citation type="submission" date="2020-12" db="EMBL/GenBank/DDBJ databases">
        <title>GES Beta-lactamases isolated from hospital effluents in Brazil.</title>
        <authorList>
            <person name="Conte D."/>
            <person name="Mesa D."/>
            <person name="Palmeiro J.K."/>
            <person name="Dalla-Costa L.M."/>
        </authorList>
    </citation>
    <scope>NUCLEOTIDE SEQUENCE [LARGE SCALE GENOMIC DNA]</scope>
    <source>
        <strain evidence="8">Aero21</strain>
    </source>
</reference>
<dbReference type="OrthoDB" id="9793162at2"/>
<dbReference type="EMBL" id="JAWZVU010000023">
    <property type="protein sequence ID" value="MDX7719671.1"/>
    <property type="molecule type" value="Genomic_DNA"/>
</dbReference>
<dbReference type="InterPro" id="IPR036691">
    <property type="entry name" value="Endo/exonu/phosph_ase_sf"/>
</dbReference>
<evidence type="ECO:0000259" key="1">
    <source>
        <dbReference type="Pfam" id="PF03372"/>
    </source>
</evidence>
<dbReference type="EMBL" id="CP065937">
    <property type="protein sequence ID" value="QQA62789.1"/>
    <property type="molecule type" value="Genomic_DNA"/>
</dbReference>
<dbReference type="EMBL" id="CP120942">
    <property type="protein sequence ID" value="WFF99202.1"/>
    <property type="molecule type" value="Genomic_DNA"/>
</dbReference>
<reference evidence="6" key="4">
    <citation type="submission" date="2022-09" db="EMBL/GenBank/DDBJ databases">
        <title>Intensive care unit water sources are persistently colonized with multi-drug resistant bacteria and are the site of extensive horizontal gene transfer of antibiotic resistance genes.</title>
        <authorList>
            <person name="Diorio-Toth L."/>
        </authorList>
    </citation>
    <scope>NUCLEOTIDE SEQUENCE</scope>
    <source>
        <strain evidence="6">GD03710</strain>
    </source>
</reference>
<dbReference type="Proteomes" id="UP000886934">
    <property type="component" value="Unassembled WGS sequence"/>
</dbReference>
<organism evidence="6 12">
    <name type="scientific">Aeromonas caviae</name>
    <name type="common">Aeromonas punctata</name>
    <dbReference type="NCBI Taxonomy" id="648"/>
    <lineage>
        <taxon>Bacteria</taxon>
        <taxon>Pseudomonadati</taxon>
        <taxon>Pseudomonadota</taxon>
        <taxon>Gammaproteobacteria</taxon>
        <taxon>Aeromonadales</taxon>
        <taxon>Aeromonadaceae</taxon>
        <taxon>Aeromonas</taxon>
    </lineage>
</organism>
<dbReference type="GO" id="GO:0004527">
    <property type="term" value="F:exonuclease activity"/>
    <property type="evidence" value="ECO:0007669"/>
    <property type="project" value="UniProtKB-KW"/>
</dbReference>
<keyword evidence="8" id="KW-0269">Exonuclease</keyword>
<dbReference type="Proteomes" id="UP001161704">
    <property type="component" value="Unassembled WGS sequence"/>
</dbReference>
<dbReference type="PROSITE" id="PS51257">
    <property type="entry name" value="PROKAR_LIPOPROTEIN"/>
    <property type="match status" value="1"/>
</dbReference>
<evidence type="ECO:0000313" key="6">
    <source>
        <dbReference type="EMBL" id="MDH1505757.1"/>
    </source>
</evidence>
<evidence type="ECO:0000313" key="8">
    <source>
        <dbReference type="EMBL" id="QQA62789.1"/>
    </source>
</evidence>
<gene>
    <name evidence="8" type="ORF">JC965_10260</name>
    <name evidence="3" type="ORF">KAM343_25210</name>
    <name evidence="4" type="ORF">KAM348_17450</name>
    <name evidence="5" type="ORF">KAM351_16930</name>
    <name evidence="6" type="ORF">N5I20_11890</name>
    <name evidence="9" type="ORF">OJY61_10465</name>
    <name evidence="10" type="ORF">P5S46_06405</name>
    <name evidence="7" type="ORF">SJS77_04170</name>
    <name evidence="2" type="ORF">WP2W18E01_39940</name>
</gene>
<evidence type="ECO:0000313" key="9">
    <source>
        <dbReference type="EMBL" id="UZC88296.1"/>
    </source>
</evidence>
<dbReference type="RefSeq" id="WP_029314263.1">
    <property type="nucleotide sequence ID" value="NZ_AP019195.1"/>
</dbReference>
<keyword evidence="8" id="KW-0540">Nuclease</keyword>
<protein>
    <submittedName>
        <fullName evidence="2">EEP domain-containing protein</fullName>
    </submittedName>
    <submittedName>
        <fullName evidence="6">Endonuclease/exonuclease/phosphatase family protein</fullName>
    </submittedName>
</protein>
<dbReference type="Gene3D" id="3.60.10.10">
    <property type="entry name" value="Endonuclease/exonuclease/phosphatase"/>
    <property type="match status" value="1"/>
</dbReference>
<evidence type="ECO:0000313" key="10">
    <source>
        <dbReference type="EMBL" id="WFF99202.1"/>
    </source>
</evidence>
<reference evidence="3" key="3">
    <citation type="submission" date="2021-07" db="EMBL/GenBank/DDBJ databases">
        <title>Draft genome sequence of carbapenem-resistant Aeromonas spp. in Japan.</title>
        <authorList>
            <person name="Maehana S."/>
            <person name="Suzuki M."/>
            <person name="Kitasato H."/>
        </authorList>
    </citation>
    <scope>NUCLEOTIDE SEQUENCE</scope>
    <source>
        <strain evidence="3">KAM343</strain>
        <strain evidence="4">KAM348</strain>
        <strain evidence="5">KAM351</strain>
    </source>
</reference>
<dbReference type="Proteomes" id="UP001277183">
    <property type="component" value="Unassembled WGS sequence"/>
</dbReference>
<evidence type="ECO:0000313" key="12">
    <source>
        <dbReference type="Proteomes" id="UP001161704"/>
    </source>
</evidence>
<dbReference type="GO" id="GO:0004519">
    <property type="term" value="F:endonuclease activity"/>
    <property type="evidence" value="ECO:0007669"/>
    <property type="project" value="UniProtKB-KW"/>
</dbReference>
<dbReference type="Proteomes" id="UP001218423">
    <property type="component" value="Chromosome"/>
</dbReference>
<dbReference type="EMBL" id="AP021927">
    <property type="protein sequence ID" value="BBQ32412.1"/>
    <property type="molecule type" value="Genomic_DNA"/>
</dbReference>
<reference evidence="7" key="7">
    <citation type="submission" date="2023-11" db="EMBL/GenBank/DDBJ databases">
        <title>WGS of Aeromonas in Northern Israel.</title>
        <authorList>
            <person name="Hershko Y."/>
        </authorList>
    </citation>
    <scope>NUCLEOTIDE SEQUENCE</scope>
    <source>
        <strain evidence="7">77416</strain>
    </source>
</reference>
<dbReference type="Proteomes" id="UP001163285">
    <property type="component" value="Chromosome"/>
</dbReference>
<dbReference type="AlphaFoldDB" id="A0A0A5N852"/>